<feature type="binding site" evidence="15">
    <location>
        <position position="245"/>
    </location>
    <ligand>
        <name>a purine D-ribonucleoside</name>
        <dbReference type="ChEBI" id="CHEBI:142355"/>
    </ligand>
</feature>
<dbReference type="NCBIfam" id="TIGR01697">
    <property type="entry name" value="PNPH-PUNA-XAPA"/>
    <property type="match status" value="1"/>
</dbReference>
<name>A0AAD1SY23_PELCU</name>
<dbReference type="Gene3D" id="3.40.50.1580">
    <property type="entry name" value="Nucleoside phosphorylase domain"/>
    <property type="match status" value="1"/>
</dbReference>
<evidence type="ECO:0000256" key="11">
    <source>
        <dbReference type="ARBA" id="ARBA00023950"/>
    </source>
</evidence>
<evidence type="ECO:0000313" key="17">
    <source>
        <dbReference type="EMBL" id="CAH2311739.1"/>
    </source>
</evidence>
<evidence type="ECO:0000256" key="13">
    <source>
        <dbReference type="ARBA" id="ARBA00054498"/>
    </source>
</evidence>
<comment type="similarity">
    <text evidence="2 14">Belongs to the PNP/MTAP phosphorylase family.</text>
</comment>
<evidence type="ECO:0000256" key="1">
    <source>
        <dbReference type="ARBA" id="ARBA00005058"/>
    </source>
</evidence>
<reference evidence="17" key="1">
    <citation type="submission" date="2022-03" db="EMBL/GenBank/DDBJ databases">
        <authorList>
            <person name="Alioto T."/>
            <person name="Alioto T."/>
            <person name="Gomez Garrido J."/>
        </authorList>
    </citation>
    <scope>NUCLEOTIDE SEQUENCE</scope>
</reference>
<dbReference type="FunFam" id="3.40.50.1580:FF:000004">
    <property type="entry name" value="Purine nucleoside phosphorylase"/>
    <property type="match status" value="1"/>
</dbReference>
<dbReference type="PIRSF" id="PIRSF000477">
    <property type="entry name" value="PurNPase"/>
    <property type="match status" value="1"/>
</dbReference>
<comment type="catalytic activity">
    <reaction evidence="10 14">
        <text>2'-deoxyguanosine + phosphate = 2-deoxy-alpha-D-ribose 1-phosphate + guanine</text>
        <dbReference type="Rhea" id="RHEA:27738"/>
        <dbReference type="ChEBI" id="CHEBI:16235"/>
        <dbReference type="ChEBI" id="CHEBI:17172"/>
        <dbReference type="ChEBI" id="CHEBI:43474"/>
        <dbReference type="ChEBI" id="CHEBI:57259"/>
        <dbReference type="EC" id="2.4.2.1"/>
    </reaction>
</comment>
<comment type="subunit">
    <text evidence="3">Homotrimer.</text>
</comment>
<keyword evidence="18" id="KW-1185">Reference proteome</keyword>
<evidence type="ECO:0000256" key="14">
    <source>
        <dbReference type="PIRNR" id="PIRNR000477"/>
    </source>
</evidence>
<evidence type="ECO:0000313" key="18">
    <source>
        <dbReference type="Proteomes" id="UP001295444"/>
    </source>
</evidence>
<evidence type="ECO:0000256" key="5">
    <source>
        <dbReference type="ARBA" id="ARBA00013834"/>
    </source>
</evidence>
<comment type="function">
    <text evidence="13">Catalyzes the phosphorolytic breakdown of the N-glycosidic bond in the beta-(deoxy)ribonucleoside molecules, with the formation of the corresponding free purine bases and pentose-1-phosphate. Preferentially acts on 6-oxopurine nucleosides including inosine and guanosine.</text>
</comment>
<keyword evidence="8" id="KW-0660">Purine salvage</keyword>
<gene>
    <name evidence="17" type="ORF">PECUL_23A045121</name>
</gene>
<dbReference type="InterPro" id="IPR000845">
    <property type="entry name" value="Nucleoside_phosphorylase_d"/>
</dbReference>
<evidence type="ECO:0000259" key="16">
    <source>
        <dbReference type="Pfam" id="PF01048"/>
    </source>
</evidence>
<comment type="pathway">
    <text evidence="1 14">Purine metabolism; purine nucleoside salvage.</text>
</comment>
<organism evidence="17 18">
    <name type="scientific">Pelobates cultripes</name>
    <name type="common">Western spadefoot toad</name>
    <dbReference type="NCBI Taxonomy" id="61616"/>
    <lineage>
        <taxon>Eukaryota</taxon>
        <taxon>Metazoa</taxon>
        <taxon>Chordata</taxon>
        <taxon>Craniata</taxon>
        <taxon>Vertebrata</taxon>
        <taxon>Euteleostomi</taxon>
        <taxon>Amphibia</taxon>
        <taxon>Batrachia</taxon>
        <taxon>Anura</taxon>
        <taxon>Pelobatoidea</taxon>
        <taxon>Pelobatidae</taxon>
        <taxon>Pelobates</taxon>
    </lineage>
</organism>
<dbReference type="InterPro" id="IPR011270">
    <property type="entry name" value="Pur_Nuc_Pase_Ino/Guo-sp"/>
</dbReference>
<dbReference type="NCBIfam" id="TIGR01700">
    <property type="entry name" value="PNPH"/>
    <property type="match status" value="1"/>
</dbReference>
<sequence length="295" mass="32597">MYSKKESRYENCEETARWLRDRVRTPPCIAIICGSGLGLLADTLCDPQVFSYSQIPNFPTSTVPGHAGELVFGTLQGKSCVCMKGRFHVYEGYPLWKVTLPVRVFKLMGVQVLLVTNAAGSLCETYRTGDLMIIRDHINMPGLASLNPLIGPNDDRFGPRFPSLWDTYDPNLRSTALEITHRLGHAKLTHEGVYCMVGGPNFESVAEAKFLRLLGADAVGMSTAPEAVVAKHCGMRVFGLSLITNRVAQGYEGQEAVDHNSVLEVSKWRSQILQDLVTELVATICCQVDNDQQPY</sequence>
<dbReference type="EMBL" id="OW240919">
    <property type="protein sequence ID" value="CAH2311739.1"/>
    <property type="molecule type" value="Genomic_DNA"/>
</dbReference>
<dbReference type="PANTHER" id="PTHR11904:SF13">
    <property type="entry name" value="PURINE NUCLEOSIDE PHOSPHORYLASE"/>
    <property type="match status" value="1"/>
</dbReference>
<dbReference type="CDD" id="cd09009">
    <property type="entry name" value="PNP-EcPNPII_like"/>
    <property type="match status" value="1"/>
</dbReference>
<feature type="binding site" evidence="15">
    <location>
        <position position="222"/>
    </location>
    <ligand>
        <name>phosphate</name>
        <dbReference type="ChEBI" id="CHEBI:43474"/>
    </ligand>
</feature>
<evidence type="ECO:0000256" key="3">
    <source>
        <dbReference type="ARBA" id="ARBA00011233"/>
    </source>
</evidence>
<dbReference type="Proteomes" id="UP001295444">
    <property type="component" value="Chromosome 08"/>
</dbReference>
<dbReference type="GO" id="GO:0005737">
    <property type="term" value="C:cytoplasm"/>
    <property type="evidence" value="ECO:0007669"/>
    <property type="project" value="TreeGrafter"/>
</dbReference>
<evidence type="ECO:0000256" key="6">
    <source>
        <dbReference type="ARBA" id="ARBA00022676"/>
    </source>
</evidence>
<feature type="binding site" evidence="15">
    <location>
        <position position="118"/>
    </location>
    <ligand>
        <name>phosphate</name>
        <dbReference type="ChEBI" id="CHEBI:43474"/>
    </ligand>
</feature>
<keyword evidence="7 14" id="KW-0808">Transferase</keyword>
<feature type="binding site" evidence="15">
    <location>
        <begin position="86"/>
        <end position="88"/>
    </location>
    <ligand>
        <name>phosphate</name>
        <dbReference type="ChEBI" id="CHEBI:43474"/>
    </ligand>
</feature>
<dbReference type="InterPro" id="IPR011268">
    <property type="entry name" value="Purine_phosphorylase"/>
</dbReference>
<dbReference type="InterPro" id="IPR035994">
    <property type="entry name" value="Nucleoside_phosphorylase_sf"/>
</dbReference>
<dbReference type="NCBIfam" id="NF006054">
    <property type="entry name" value="PRK08202.1"/>
    <property type="match status" value="1"/>
</dbReference>
<dbReference type="InterPro" id="IPR018099">
    <property type="entry name" value="Purine_phosphorylase-2_CS"/>
</dbReference>
<comment type="catalytic activity">
    <reaction evidence="12 14">
        <text>guanosine + phosphate = alpha-D-ribose 1-phosphate + guanine</text>
        <dbReference type="Rhea" id="RHEA:13233"/>
        <dbReference type="ChEBI" id="CHEBI:16235"/>
        <dbReference type="ChEBI" id="CHEBI:16750"/>
        <dbReference type="ChEBI" id="CHEBI:43474"/>
        <dbReference type="ChEBI" id="CHEBI:57720"/>
        <dbReference type="EC" id="2.4.2.1"/>
    </reaction>
</comment>
<feature type="binding site" evidence="15">
    <location>
        <position position="35"/>
    </location>
    <ligand>
        <name>phosphate</name>
        <dbReference type="ChEBI" id="CHEBI:43474"/>
    </ligand>
</feature>
<comment type="function">
    <text evidence="14">The purine nucleoside phosphorylases catalyze the phosphorolytic breakdown of the N-glycosidic bond in the beta-(deoxy)ribonucleoside molecules, with the formation of the corresponding free purine bases and pentose-1-phosphate.</text>
</comment>
<dbReference type="Pfam" id="PF01048">
    <property type="entry name" value="PNP_UDP_1"/>
    <property type="match status" value="1"/>
</dbReference>
<dbReference type="AlphaFoldDB" id="A0AAD1SY23"/>
<evidence type="ECO:0000256" key="10">
    <source>
        <dbReference type="ARBA" id="ARBA00023929"/>
    </source>
</evidence>
<evidence type="ECO:0000256" key="8">
    <source>
        <dbReference type="ARBA" id="ARBA00022726"/>
    </source>
</evidence>
<dbReference type="SUPFAM" id="SSF53167">
    <property type="entry name" value="Purine and uridine phosphorylases"/>
    <property type="match status" value="1"/>
</dbReference>
<accession>A0AAD1SY23</accession>
<dbReference type="GO" id="GO:0004731">
    <property type="term" value="F:purine-nucleoside phosphorylase activity"/>
    <property type="evidence" value="ECO:0007669"/>
    <property type="project" value="UniProtKB-EC"/>
</dbReference>
<dbReference type="PROSITE" id="PS01240">
    <property type="entry name" value="PNP_MTAP_2"/>
    <property type="match status" value="1"/>
</dbReference>
<dbReference type="PANTHER" id="PTHR11904">
    <property type="entry name" value="METHYLTHIOADENOSINE/PURINE NUCLEOSIDE PHOSPHORYLASE"/>
    <property type="match status" value="1"/>
</dbReference>
<evidence type="ECO:0000256" key="2">
    <source>
        <dbReference type="ARBA" id="ARBA00006751"/>
    </source>
</evidence>
<comment type="catalytic activity">
    <reaction evidence="11 14">
        <text>2'-deoxyinosine + phosphate = 2-deoxy-alpha-D-ribose 1-phosphate + hypoxanthine</text>
        <dbReference type="Rhea" id="RHEA:27750"/>
        <dbReference type="ChEBI" id="CHEBI:17368"/>
        <dbReference type="ChEBI" id="CHEBI:28997"/>
        <dbReference type="ChEBI" id="CHEBI:43474"/>
        <dbReference type="ChEBI" id="CHEBI:57259"/>
        <dbReference type="EC" id="2.4.2.1"/>
    </reaction>
</comment>
<feature type="binding site" evidence="15">
    <location>
        <position position="203"/>
    </location>
    <ligand>
        <name>a purine D-ribonucleoside</name>
        <dbReference type="ChEBI" id="CHEBI:142355"/>
    </ligand>
</feature>
<feature type="domain" description="Nucleoside phosphorylase" evidence="16">
    <location>
        <begin position="29"/>
        <end position="281"/>
    </location>
</feature>
<dbReference type="EC" id="2.4.2.1" evidence="4 14"/>
<evidence type="ECO:0000256" key="9">
    <source>
        <dbReference type="ARBA" id="ARBA00023918"/>
    </source>
</evidence>
<evidence type="ECO:0000256" key="4">
    <source>
        <dbReference type="ARBA" id="ARBA00011886"/>
    </source>
</evidence>
<protein>
    <recommendedName>
        <fullName evidence="5 14">Purine nucleoside phosphorylase</fullName>
        <ecNumber evidence="4 14">2.4.2.1</ecNumber>
    </recommendedName>
    <alternativeName>
        <fullName evidence="14">Inosine-guanosine phosphorylase</fullName>
    </alternativeName>
</protein>
<keyword evidence="6 14" id="KW-0328">Glycosyltransferase</keyword>
<comment type="catalytic activity">
    <reaction evidence="9 14">
        <text>inosine + phosphate = alpha-D-ribose 1-phosphate + hypoxanthine</text>
        <dbReference type="Rhea" id="RHEA:27646"/>
        <dbReference type="ChEBI" id="CHEBI:17368"/>
        <dbReference type="ChEBI" id="CHEBI:17596"/>
        <dbReference type="ChEBI" id="CHEBI:43474"/>
        <dbReference type="ChEBI" id="CHEBI:57720"/>
        <dbReference type="EC" id="2.4.2.1"/>
    </reaction>
</comment>
<dbReference type="GO" id="GO:0006166">
    <property type="term" value="P:purine ribonucleoside salvage"/>
    <property type="evidence" value="ECO:0007669"/>
    <property type="project" value="UniProtKB-KW"/>
</dbReference>
<evidence type="ECO:0000256" key="7">
    <source>
        <dbReference type="ARBA" id="ARBA00022679"/>
    </source>
</evidence>
<evidence type="ECO:0000256" key="12">
    <source>
        <dbReference type="ARBA" id="ARBA00023970"/>
    </source>
</evidence>
<proteinExistence type="inferred from homology"/>
<feature type="binding site" evidence="15">
    <location>
        <position position="66"/>
    </location>
    <ligand>
        <name>phosphate</name>
        <dbReference type="ChEBI" id="CHEBI:43474"/>
    </ligand>
</feature>
<evidence type="ECO:0000256" key="15">
    <source>
        <dbReference type="PIRSR" id="PIRSR000477-2"/>
    </source>
</evidence>